<feature type="region of interest" description="Disordered" evidence="1">
    <location>
        <begin position="1"/>
        <end position="149"/>
    </location>
</feature>
<feature type="compositionally biased region" description="Basic and acidic residues" evidence="1">
    <location>
        <begin position="39"/>
        <end position="49"/>
    </location>
</feature>
<keyword evidence="3" id="KW-1185">Reference proteome</keyword>
<organism evidence="2 3">
    <name type="scientific">Phyllosticta capitalensis</name>
    <dbReference type="NCBI Taxonomy" id="121624"/>
    <lineage>
        <taxon>Eukaryota</taxon>
        <taxon>Fungi</taxon>
        <taxon>Dikarya</taxon>
        <taxon>Ascomycota</taxon>
        <taxon>Pezizomycotina</taxon>
        <taxon>Dothideomycetes</taxon>
        <taxon>Dothideomycetes incertae sedis</taxon>
        <taxon>Botryosphaeriales</taxon>
        <taxon>Phyllostictaceae</taxon>
        <taxon>Phyllosticta</taxon>
    </lineage>
</organism>
<comment type="caution">
    <text evidence="2">The sequence shown here is derived from an EMBL/GenBank/DDBJ whole genome shotgun (WGS) entry which is preliminary data.</text>
</comment>
<dbReference type="PANTHER" id="PTHR42085">
    <property type="entry name" value="F-BOX DOMAIN-CONTAINING PROTEIN"/>
    <property type="match status" value="1"/>
</dbReference>
<evidence type="ECO:0000313" key="3">
    <source>
        <dbReference type="Proteomes" id="UP001492380"/>
    </source>
</evidence>
<gene>
    <name evidence="2" type="ORF">HDK90DRAFT_514032</name>
</gene>
<name>A0ABR1YFV6_9PEZI</name>
<dbReference type="Proteomes" id="UP001492380">
    <property type="component" value="Unassembled WGS sequence"/>
</dbReference>
<accession>A0ABR1YFV6</accession>
<sequence>MANRKGKPRPRDSAAPRAKSEELGEGDLATKRNPRTGRPIRESAGKRQSDSVFVNSLDAVDDDEDDPFFYGPEDNEGNAKKRKRTPSPPPPGLDNVAIDEFKRYRDDPRELDSARSPTPDPTFESYRPLSVDAGDKQPEPETINVTLNIPPGFSGPVHLSIDRNMLHAAKRQRQNSDQPRMSPRGKTSPAQTKSKSKDEASAAQPAKENLILKLPPELRIKIMKNLFVVKGNTCLLDTSNFSRSSAFLRTCKKIHDEGCELLYGSNHFWFYRNTDHRTPLWSSTKKEVGYHDFRLWLHTIGPVNIARIRSISLCFMDAYPSARGIEERRFVRDEHLILGLRLLAQYGELHNVELKFMGRRAVPRTEFRFMDALRRVKCDDLTFTWDHYSMRYANQDICDVLNRNMVRCKQDAED</sequence>
<evidence type="ECO:0000313" key="2">
    <source>
        <dbReference type="EMBL" id="KAK8227525.1"/>
    </source>
</evidence>
<dbReference type="PANTHER" id="PTHR42085:SF1">
    <property type="entry name" value="F-BOX DOMAIN-CONTAINING PROTEIN"/>
    <property type="match status" value="1"/>
</dbReference>
<feature type="compositionally biased region" description="Basic and acidic residues" evidence="1">
    <location>
        <begin position="99"/>
        <end position="113"/>
    </location>
</feature>
<evidence type="ECO:0000256" key="1">
    <source>
        <dbReference type="SAM" id="MobiDB-lite"/>
    </source>
</evidence>
<dbReference type="EMBL" id="JBBWRZ010000010">
    <property type="protein sequence ID" value="KAK8227525.1"/>
    <property type="molecule type" value="Genomic_DNA"/>
</dbReference>
<proteinExistence type="predicted"/>
<feature type="region of interest" description="Disordered" evidence="1">
    <location>
        <begin position="169"/>
        <end position="207"/>
    </location>
</feature>
<feature type="compositionally biased region" description="Basic and acidic residues" evidence="1">
    <location>
        <begin position="9"/>
        <end position="22"/>
    </location>
</feature>
<protein>
    <submittedName>
        <fullName evidence="2">Uncharacterized protein</fullName>
    </submittedName>
</protein>
<reference evidence="2 3" key="1">
    <citation type="submission" date="2024-04" db="EMBL/GenBank/DDBJ databases">
        <title>Phyllosticta paracitricarpa is synonymous to the EU quarantine fungus P. citricarpa based on phylogenomic analyses.</title>
        <authorList>
            <consortium name="Lawrence Berkeley National Laboratory"/>
            <person name="Van Ingen-Buijs V.A."/>
            <person name="Van Westerhoven A.C."/>
            <person name="Haridas S."/>
            <person name="Skiadas P."/>
            <person name="Martin F."/>
            <person name="Groenewald J.Z."/>
            <person name="Crous P.W."/>
            <person name="Seidl M.F."/>
        </authorList>
    </citation>
    <scope>NUCLEOTIDE SEQUENCE [LARGE SCALE GENOMIC DNA]</scope>
    <source>
        <strain evidence="2 3">CBS 123374</strain>
    </source>
</reference>
<dbReference type="InterPro" id="IPR038883">
    <property type="entry name" value="AN11006-like"/>
</dbReference>